<gene>
    <name evidence="1" type="ORF">B296_00028873</name>
</gene>
<dbReference type="GO" id="GO:0006405">
    <property type="term" value="P:RNA export from nucleus"/>
    <property type="evidence" value="ECO:0007669"/>
    <property type="project" value="TreeGrafter"/>
</dbReference>
<organism evidence="1 2">
    <name type="scientific">Ensete ventricosum</name>
    <name type="common">Abyssinian banana</name>
    <name type="synonym">Musa ensete</name>
    <dbReference type="NCBI Taxonomy" id="4639"/>
    <lineage>
        <taxon>Eukaryota</taxon>
        <taxon>Viridiplantae</taxon>
        <taxon>Streptophyta</taxon>
        <taxon>Embryophyta</taxon>
        <taxon>Tracheophyta</taxon>
        <taxon>Spermatophyta</taxon>
        <taxon>Magnoliopsida</taxon>
        <taxon>Liliopsida</taxon>
        <taxon>Zingiberales</taxon>
        <taxon>Musaceae</taxon>
        <taxon>Ensete</taxon>
    </lineage>
</organism>
<feature type="non-terminal residue" evidence="1">
    <location>
        <position position="1"/>
    </location>
</feature>
<evidence type="ECO:0000313" key="2">
    <source>
        <dbReference type="Proteomes" id="UP000287651"/>
    </source>
</evidence>
<dbReference type="Proteomes" id="UP000287651">
    <property type="component" value="Unassembled WGS sequence"/>
</dbReference>
<reference evidence="1 2" key="1">
    <citation type="journal article" date="2014" name="Agronomy (Basel)">
        <title>A Draft Genome Sequence for Ensete ventricosum, the Drought-Tolerant Tree Against Hunger.</title>
        <authorList>
            <person name="Harrison J."/>
            <person name="Moore K.A."/>
            <person name="Paszkiewicz K."/>
            <person name="Jones T."/>
            <person name="Grant M."/>
            <person name="Ambacheew D."/>
            <person name="Muzemil S."/>
            <person name="Studholme D.J."/>
        </authorList>
    </citation>
    <scope>NUCLEOTIDE SEQUENCE [LARGE SCALE GENOMIC DNA]</scope>
</reference>
<dbReference type="GO" id="GO:0006606">
    <property type="term" value="P:protein import into nucleus"/>
    <property type="evidence" value="ECO:0007669"/>
    <property type="project" value="TreeGrafter"/>
</dbReference>
<comment type="caution">
    <text evidence="1">The sequence shown here is derived from an EMBL/GenBank/DDBJ whole genome shotgun (WGS) entry which is preliminary data.</text>
</comment>
<dbReference type="EMBL" id="AMZH03006155">
    <property type="protein sequence ID" value="RRT64532.1"/>
    <property type="molecule type" value="Genomic_DNA"/>
</dbReference>
<dbReference type="PANTHER" id="PTHR31431">
    <property type="entry name" value="NUCLEOPORIN NUP188 HOMOLOG"/>
    <property type="match status" value="1"/>
</dbReference>
<evidence type="ECO:0000313" key="1">
    <source>
        <dbReference type="EMBL" id="RRT64532.1"/>
    </source>
</evidence>
<dbReference type="PANTHER" id="PTHR31431:SF1">
    <property type="entry name" value="NUCLEOPORIN NUP188"/>
    <property type="match status" value="1"/>
</dbReference>
<dbReference type="GO" id="GO:0017056">
    <property type="term" value="F:structural constituent of nuclear pore"/>
    <property type="evidence" value="ECO:0007669"/>
    <property type="project" value="InterPro"/>
</dbReference>
<dbReference type="GO" id="GO:0044611">
    <property type="term" value="C:nuclear pore inner ring"/>
    <property type="evidence" value="ECO:0007669"/>
    <property type="project" value="TreeGrafter"/>
</dbReference>
<dbReference type="AlphaFoldDB" id="A0A426ZKL0"/>
<sequence>EKELSSLIISDLYYHLQGRLEGREIPSGPFQDLLNFLLSLGTFECNDEKYERIFFLHIDNIRMFDIKKVQEEIGAELWDLSDWKTSKEVAESMFMHMHSANSSLTIATSKHFALEALVSVIAVYKGNVSYPEHFDSFQFPYRPEEILI</sequence>
<accession>A0A426ZKL0</accession>
<protein>
    <submittedName>
        <fullName evidence="1">Uncharacterized protein</fullName>
    </submittedName>
</protein>
<name>A0A426ZKL0_ENSVE</name>
<proteinExistence type="predicted"/>
<dbReference type="InterPro" id="IPR044840">
    <property type="entry name" value="Nup188"/>
</dbReference>